<dbReference type="PANTHER" id="PTHR24305:SF230">
    <property type="entry name" value="P450, PUTATIVE (EUROFUNG)-RELATED"/>
    <property type="match status" value="1"/>
</dbReference>
<dbReference type="GO" id="GO:0020037">
    <property type="term" value="F:heme binding"/>
    <property type="evidence" value="ECO:0007669"/>
    <property type="project" value="InterPro"/>
</dbReference>
<dbReference type="InterPro" id="IPR050121">
    <property type="entry name" value="Cytochrome_P450_monoxygenase"/>
</dbReference>
<dbReference type="SUPFAM" id="SSF48264">
    <property type="entry name" value="Cytochrome P450"/>
    <property type="match status" value="1"/>
</dbReference>
<keyword evidence="11" id="KW-1185">Reference proteome</keyword>
<dbReference type="PANTHER" id="PTHR24305">
    <property type="entry name" value="CYTOCHROME P450"/>
    <property type="match status" value="1"/>
</dbReference>
<dbReference type="AlphaFoldDB" id="A0A2T3AL80"/>
<dbReference type="PRINTS" id="PR00463">
    <property type="entry name" value="EP450I"/>
</dbReference>
<dbReference type="GO" id="GO:0005506">
    <property type="term" value="F:iron ion binding"/>
    <property type="evidence" value="ECO:0007669"/>
    <property type="project" value="InterPro"/>
</dbReference>
<keyword evidence="5" id="KW-0560">Oxidoreductase</keyword>
<sequence length="501" mass="57072">MAIWALDLSPGSLFVIVLVATTGFLLSQAIYNVFFHPLRSFPGPLSMRASRVPYCIHIISGRLPFTILELHKRYGSVVRIAPNELVFADARAWKDIMGHRAAGEPEMQKAQVVYRFTAGAPVSILNAPREEHGRMRKQLAHGFSEKSMRSQEPIIMRYVNLLMDRLRENSQGGKSPQDMVKWYNYTTFDIIGDLTFGESFGCLETSHYHPWVTMIFAGIKLGTYSQVARHFPMFQSLIQLGLPSSLQQKRLEHFRLTDEKLLKRIDMGMHRQDLIEGFLRAKDDITVPMSLAQLRMMSSLLIAAGSETTATLLSGVTYLLGKNPEALAKITQEVRTAFSSEEEINFQSVNALQYMLACLDEALRVYPPVPIGMPREVPKGGWTIAGQFVAEDTIVSLYHYALYHNERYFKDAEGFHPERWLGDPRFASDDRELFQPFQLGPRNCIGRNLAYVEMRTILARILWNYNISLADDSQNWMSQQKIYGLWEKDALNVYLTPRGAS</sequence>
<evidence type="ECO:0000313" key="11">
    <source>
        <dbReference type="Proteomes" id="UP000241462"/>
    </source>
</evidence>
<keyword evidence="9" id="KW-1133">Transmembrane helix</keyword>
<feature type="binding site" description="axial binding residue" evidence="8">
    <location>
        <position position="444"/>
    </location>
    <ligand>
        <name>heme</name>
        <dbReference type="ChEBI" id="CHEBI:30413"/>
    </ligand>
    <ligandPart>
        <name>Fe</name>
        <dbReference type="ChEBI" id="CHEBI:18248"/>
    </ligandPart>
</feature>
<dbReference type="Gene3D" id="1.10.630.10">
    <property type="entry name" value="Cytochrome P450"/>
    <property type="match status" value="1"/>
</dbReference>
<reference evidence="10 11" key="1">
    <citation type="journal article" date="2018" name="Mycol. Prog.">
        <title>Coniella lustricola, a new species from submerged detritus.</title>
        <authorList>
            <person name="Raudabaugh D.B."/>
            <person name="Iturriaga T."/>
            <person name="Carver A."/>
            <person name="Mondo S."/>
            <person name="Pangilinan J."/>
            <person name="Lipzen A."/>
            <person name="He G."/>
            <person name="Amirebrahimi M."/>
            <person name="Grigoriev I.V."/>
            <person name="Miller A.N."/>
        </authorList>
    </citation>
    <scope>NUCLEOTIDE SEQUENCE [LARGE SCALE GENOMIC DNA]</scope>
    <source>
        <strain evidence="10 11">B22-T-1</strain>
    </source>
</reference>
<gene>
    <name evidence="10" type="ORF">BD289DRAFT_478837</name>
</gene>
<dbReference type="InParanoid" id="A0A2T3AL80"/>
<accession>A0A2T3AL80</accession>
<dbReference type="Pfam" id="PF00067">
    <property type="entry name" value="p450"/>
    <property type="match status" value="1"/>
</dbReference>
<keyword evidence="3 8" id="KW-0349">Heme</keyword>
<comment type="cofactor">
    <cofactor evidence="1 8">
        <name>heme</name>
        <dbReference type="ChEBI" id="CHEBI:30413"/>
    </cofactor>
</comment>
<keyword evidence="6 8" id="KW-0408">Iron</keyword>
<keyword evidence="4 8" id="KW-0479">Metal-binding</keyword>
<evidence type="ECO:0000256" key="8">
    <source>
        <dbReference type="PIRSR" id="PIRSR602401-1"/>
    </source>
</evidence>
<dbReference type="GO" id="GO:0016705">
    <property type="term" value="F:oxidoreductase activity, acting on paired donors, with incorporation or reduction of molecular oxygen"/>
    <property type="evidence" value="ECO:0007669"/>
    <property type="project" value="InterPro"/>
</dbReference>
<keyword evidence="9" id="KW-0812">Transmembrane</keyword>
<comment type="similarity">
    <text evidence="2">Belongs to the cytochrome P450 family.</text>
</comment>
<evidence type="ECO:0000256" key="4">
    <source>
        <dbReference type="ARBA" id="ARBA00022723"/>
    </source>
</evidence>
<dbReference type="PRINTS" id="PR00385">
    <property type="entry name" value="P450"/>
</dbReference>
<evidence type="ECO:0000256" key="5">
    <source>
        <dbReference type="ARBA" id="ARBA00023002"/>
    </source>
</evidence>
<dbReference type="EMBL" id="KZ678377">
    <property type="protein sequence ID" value="PSS02461.1"/>
    <property type="molecule type" value="Genomic_DNA"/>
</dbReference>
<dbReference type="InterPro" id="IPR036396">
    <property type="entry name" value="Cyt_P450_sf"/>
</dbReference>
<evidence type="ECO:0000256" key="6">
    <source>
        <dbReference type="ARBA" id="ARBA00023004"/>
    </source>
</evidence>
<protein>
    <submittedName>
        <fullName evidence="10">Cytochrome P450</fullName>
    </submittedName>
</protein>
<evidence type="ECO:0000256" key="3">
    <source>
        <dbReference type="ARBA" id="ARBA00022617"/>
    </source>
</evidence>
<evidence type="ECO:0000256" key="9">
    <source>
        <dbReference type="SAM" id="Phobius"/>
    </source>
</evidence>
<feature type="transmembrane region" description="Helical" evidence="9">
    <location>
        <begin position="12"/>
        <end position="34"/>
    </location>
</feature>
<dbReference type="STRING" id="2025994.A0A2T3AL80"/>
<evidence type="ECO:0000313" key="10">
    <source>
        <dbReference type="EMBL" id="PSS02461.1"/>
    </source>
</evidence>
<dbReference type="GO" id="GO:0004497">
    <property type="term" value="F:monooxygenase activity"/>
    <property type="evidence" value="ECO:0007669"/>
    <property type="project" value="UniProtKB-KW"/>
</dbReference>
<dbReference type="InterPro" id="IPR002401">
    <property type="entry name" value="Cyt_P450_E_grp-I"/>
</dbReference>
<dbReference type="Proteomes" id="UP000241462">
    <property type="component" value="Unassembled WGS sequence"/>
</dbReference>
<dbReference type="InterPro" id="IPR001128">
    <property type="entry name" value="Cyt_P450"/>
</dbReference>
<evidence type="ECO:0000256" key="2">
    <source>
        <dbReference type="ARBA" id="ARBA00010617"/>
    </source>
</evidence>
<dbReference type="FunFam" id="1.10.630.10:FF:000047">
    <property type="entry name" value="Cytochrome P450 monooxygenase"/>
    <property type="match status" value="1"/>
</dbReference>
<keyword evidence="7" id="KW-0503">Monooxygenase</keyword>
<proteinExistence type="inferred from homology"/>
<evidence type="ECO:0000256" key="7">
    <source>
        <dbReference type="ARBA" id="ARBA00023033"/>
    </source>
</evidence>
<dbReference type="CDD" id="cd11058">
    <property type="entry name" value="CYP60B-like"/>
    <property type="match status" value="1"/>
</dbReference>
<keyword evidence="9" id="KW-0472">Membrane</keyword>
<evidence type="ECO:0000256" key="1">
    <source>
        <dbReference type="ARBA" id="ARBA00001971"/>
    </source>
</evidence>
<dbReference type="OrthoDB" id="1470350at2759"/>
<organism evidence="10 11">
    <name type="scientific">Coniella lustricola</name>
    <dbReference type="NCBI Taxonomy" id="2025994"/>
    <lineage>
        <taxon>Eukaryota</taxon>
        <taxon>Fungi</taxon>
        <taxon>Dikarya</taxon>
        <taxon>Ascomycota</taxon>
        <taxon>Pezizomycotina</taxon>
        <taxon>Sordariomycetes</taxon>
        <taxon>Sordariomycetidae</taxon>
        <taxon>Diaporthales</taxon>
        <taxon>Schizoparmaceae</taxon>
        <taxon>Coniella</taxon>
    </lineage>
</organism>
<name>A0A2T3AL80_9PEZI</name>
<dbReference type="GO" id="GO:0009403">
    <property type="term" value="P:toxin biosynthetic process"/>
    <property type="evidence" value="ECO:0007669"/>
    <property type="project" value="UniProtKB-ARBA"/>
</dbReference>